<feature type="compositionally biased region" description="Basic and acidic residues" evidence="1">
    <location>
        <begin position="127"/>
        <end position="136"/>
    </location>
</feature>
<gene>
    <name evidence="3" type="primary">LOC120280496</name>
</gene>
<sequence length="289" mass="32495">MEVKKEESSTKKDWMVSPRLSFSHDIPQTQLLQSLSSSSSHESNDSPPVITDFDFDFTTSLEISTQEPCSADELFSDGKILPLPLKQKPQSVMTTRTSTSTRTNVKQNTTLKEIIDDDDNNEEEEDQQKKETERKPFWMFGRSGSVGSNRTTSIATTATSTTTTTKQKNNNICPFRRSRSAGCSTVKTRNKNYTNYNYKNTFRPMESNSKIYYYSGMKSWSHGDGVRINPVINLPRGGSTASSRSNGSNSSFNSSNRSNNSSIFGYLLCKCSTKRMEKEMERRGVTCSP</sequence>
<protein>
    <submittedName>
        <fullName evidence="3">Uncharacterized protein LOC120280496</fullName>
    </submittedName>
</protein>
<dbReference type="AlphaFoldDB" id="A0AB40CTA0"/>
<evidence type="ECO:0000313" key="2">
    <source>
        <dbReference type="Proteomes" id="UP001515500"/>
    </source>
</evidence>
<dbReference type="Proteomes" id="UP001515500">
    <property type="component" value="Chromosome 17"/>
</dbReference>
<reference evidence="3" key="1">
    <citation type="submission" date="2025-08" db="UniProtKB">
        <authorList>
            <consortium name="RefSeq"/>
        </authorList>
    </citation>
    <scope>IDENTIFICATION</scope>
</reference>
<dbReference type="RefSeq" id="XP_039143288.1">
    <property type="nucleotide sequence ID" value="XM_039287354.1"/>
</dbReference>
<feature type="compositionally biased region" description="Low complexity" evidence="1">
    <location>
        <begin position="94"/>
        <end position="103"/>
    </location>
</feature>
<organism evidence="2 3">
    <name type="scientific">Dioscorea cayennensis subsp. rotundata</name>
    <name type="common">White Guinea yam</name>
    <name type="synonym">Dioscorea rotundata</name>
    <dbReference type="NCBI Taxonomy" id="55577"/>
    <lineage>
        <taxon>Eukaryota</taxon>
        <taxon>Viridiplantae</taxon>
        <taxon>Streptophyta</taxon>
        <taxon>Embryophyta</taxon>
        <taxon>Tracheophyta</taxon>
        <taxon>Spermatophyta</taxon>
        <taxon>Magnoliopsida</taxon>
        <taxon>Liliopsida</taxon>
        <taxon>Dioscoreales</taxon>
        <taxon>Dioscoreaceae</taxon>
        <taxon>Dioscorea</taxon>
    </lineage>
</organism>
<feature type="region of interest" description="Disordered" evidence="1">
    <location>
        <begin position="88"/>
        <end position="150"/>
    </location>
</feature>
<evidence type="ECO:0000313" key="3">
    <source>
        <dbReference type="RefSeq" id="XP_039143288.1"/>
    </source>
</evidence>
<accession>A0AB40CTA0</accession>
<feature type="compositionally biased region" description="Low complexity" evidence="1">
    <location>
        <begin position="31"/>
        <end position="40"/>
    </location>
</feature>
<feature type="region of interest" description="Disordered" evidence="1">
    <location>
        <begin position="31"/>
        <end position="51"/>
    </location>
</feature>
<feature type="compositionally biased region" description="Acidic residues" evidence="1">
    <location>
        <begin position="115"/>
        <end position="126"/>
    </location>
</feature>
<keyword evidence="2" id="KW-1185">Reference proteome</keyword>
<proteinExistence type="predicted"/>
<dbReference type="GeneID" id="120280496"/>
<dbReference type="PANTHER" id="PTHR36757">
    <property type="entry name" value="BNAANNG22500D PROTEIN"/>
    <property type="match status" value="1"/>
</dbReference>
<feature type="region of interest" description="Disordered" evidence="1">
    <location>
        <begin position="237"/>
        <end position="257"/>
    </location>
</feature>
<dbReference type="PANTHER" id="PTHR36757:SF1">
    <property type="entry name" value="GENOME ASSEMBLY, CHROMOSOME: A04"/>
    <property type="match status" value="1"/>
</dbReference>
<evidence type="ECO:0000256" key="1">
    <source>
        <dbReference type="SAM" id="MobiDB-lite"/>
    </source>
</evidence>
<name>A0AB40CTA0_DIOCR</name>